<protein>
    <recommendedName>
        <fullName evidence="4">DUF4252 domain-containing protein</fullName>
    </recommendedName>
</protein>
<dbReference type="RefSeq" id="WP_184494742.1">
    <property type="nucleotide sequence ID" value="NZ_JACIJO010000002.1"/>
</dbReference>
<dbReference type="InterPro" id="IPR025348">
    <property type="entry name" value="DUF4252"/>
</dbReference>
<proteinExistence type="predicted"/>
<evidence type="ECO:0000256" key="1">
    <source>
        <dbReference type="SAM" id="SignalP"/>
    </source>
</evidence>
<dbReference type="EMBL" id="JACIJO010000002">
    <property type="protein sequence ID" value="MBB6326115.1"/>
    <property type="molecule type" value="Genomic_DNA"/>
</dbReference>
<accession>A0A841MUD3</accession>
<evidence type="ECO:0000313" key="2">
    <source>
        <dbReference type="EMBL" id="MBB6326115.1"/>
    </source>
</evidence>
<dbReference type="Pfam" id="PF14060">
    <property type="entry name" value="DUF4252"/>
    <property type="match status" value="1"/>
</dbReference>
<feature type="signal peptide" evidence="1">
    <location>
        <begin position="1"/>
        <end position="20"/>
    </location>
</feature>
<sequence>MKKLLILPLLLMALVVKVQAQDDAIQKFFSNYMEDDRFSRVYISPKMMSMAGGFLKNNSGSDAESKELGELIQKVKGIRILSSDEVNGQTFYKEAMGTLTKNKYEELMDVQDKGSSLKFLVREEGGLVRELLMISGDDGDFTLLSMLGNFTYEDLNMLAEKTDIPGMDSYGKGSKGSKGNK</sequence>
<dbReference type="Proteomes" id="UP000588604">
    <property type="component" value="Unassembled WGS sequence"/>
</dbReference>
<dbReference type="AlphaFoldDB" id="A0A841MUD3"/>
<evidence type="ECO:0000313" key="3">
    <source>
        <dbReference type="Proteomes" id="UP000588604"/>
    </source>
</evidence>
<evidence type="ECO:0008006" key="4">
    <source>
        <dbReference type="Google" id="ProtNLM"/>
    </source>
</evidence>
<keyword evidence="1" id="KW-0732">Signal</keyword>
<name>A0A841MUD3_9BACT</name>
<gene>
    <name evidence="2" type="ORF">FHS59_001743</name>
</gene>
<organism evidence="2 3">
    <name type="scientific">Algoriphagus iocasae</name>
    <dbReference type="NCBI Taxonomy" id="1836499"/>
    <lineage>
        <taxon>Bacteria</taxon>
        <taxon>Pseudomonadati</taxon>
        <taxon>Bacteroidota</taxon>
        <taxon>Cytophagia</taxon>
        <taxon>Cytophagales</taxon>
        <taxon>Cyclobacteriaceae</taxon>
        <taxon>Algoriphagus</taxon>
    </lineage>
</organism>
<keyword evidence="3" id="KW-1185">Reference proteome</keyword>
<reference evidence="2 3" key="1">
    <citation type="submission" date="2020-08" db="EMBL/GenBank/DDBJ databases">
        <title>Genomic Encyclopedia of Type Strains, Phase IV (KMG-IV): sequencing the most valuable type-strain genomes for metagenomic binning, comparative biology and taxonomic classification.</title>
        <authorList>
            <person name="Goeker M."/>
        </authorList>
    </citation>
    <scope>NUCLEOTIDE SEQUENCE [LARGE SCALE GENOMIC DNA]</scope>
    <source>
        <strain evidence="2 3">DSM 102044</strain>
    </source>
</reference>
<comment type="caution">
    <text evidence="2">The sequence shown here is derived from an EMBL/GenBank/DDBJ whole genome shotgun (WGS) entry which is preliminary data.</text>
</comment>
<feature type="chain" id="PRO_5032879075" description="DUF4252 domain-containing protein" evidence="1">
    <location>
        <begin position="21"/>
        <end position="181"/>
    </location>
</feature>